<dbReference type="InterPro" id="IPR001584">
    <property type="entry name" value="Integrase_cat-core"/>
</dbReference>
<dbReference type="InterPro" id="IPR048020">
    <property type="entry name" value="Transpos_IS3"/>
</dbReference>
<dbReference type="PANTHER" id="PTHR46889:SF5">
    <property type="entry name" value="INTEGRASE PROTEIN"/>
    <property type="match status" value="1"/>
</dbReference>
<dbReference type="InterPro" id="IPR012337">
    <property type="entry name" value="RNaseH-like_sf"/>
</dbReference>
<gene>
    <name evidence="2" type="primary">insK</name>
    <name evidence="2" type="ORF">EMA8858_02969</name>
</gene>
<dbReference type="PROSITE" id="PS50994">
    <property type="entry name" value="INTEGRASE"/>
    <property type="match status" value="1"/>
</dbReference>
<feature type="domain" description="Integrase catalytic" evidence="1">
    <location>
        <begin position="73"/>
        <end position="235"/>
    </location>
</feature>
<protein>
    <submittedName>
        <fullName evidence="2">Transposase InsK for insertion sequence element IS150</fullName>
    </submittedName>
</protein>
<dbReference type="InterPro" id="IPR036397">
    <property type="entry name" value="RNaseH_sf"/>
</dbReference>
<dbReference type="Pfam" id="PF00665">
    <property type="entry name" value="rve"/>
    <property type="match status" value="1"/>
</dbReference>
<proteinExistence type="predicted"/>
<dbReference type="NCBIfam" id="NF033516">
    <property type="entry name" value="transpos_IS3"/>
    <property type="match status" value="1"/>
</dbReference>
<accession>A0ABM9AT58</accession>
<comment type="caution">
    <text evidence="2">The sequence shown here is derived from an EMBL/GenBank/DDBJ whole genome shotgun (WGS) entry which is preliminary data.</text>
</comment>
<evidence type="ECO:0000313" key="2">
    <source>
        <dbReference type="EMBL" id="CAH0996834.1"/>
    </source>
</evidence>
<dbReference type="Proteomes" id="UP000837932">
    <property type="component" value="Unassembled WGS sequence"/>
</dbReference>
<dbReference type="PANTHER" id="PTHR46889">
    <property type="entry name" value="TRANSPOSASE INSF FOR INSERTION SEQUENCE IS3B-RELATED"/>
    <property type="match status" value="1"/>
</dbReference>
<reference evidence="2" key="1">
    <citation type="submission" date="2021-12" db="EMBL/GenBank/DDBJ databases">
        <authorList>
            <person name="Rodrigo-Torres L."/>
            <person name="Arahal R. D."/>
            <person name="Lucena T."/>
        </authorList>
    </citation>
    <scope>NUCLEOTIDE SEQUENCE</scope>
    <source>
        <strain evidence="2">CECT 8858</strain>
    </source>
</reference>
<evidence type="ECO:0000259" key="1">
    <source>
        <dbReference type="PROSITE" id="PS50994"/>
    </source>
</evidence>
<name>A0ABM9AT58_9BACT</name>
<dbReference type="InterPro" id="IPR050900">
    <property type="entry name" value="Transposase_IS3/IS150/IS904"/>
</dbReference>
<keyword evidence="3" id="KW-1185">Reference proteome</keyword>
<evidence type="ECO:0000313" key="3">
    <source>
        <dbReference type="Proteomes" id="UP000837932"/>
    </source>
</evidence>
<dbReference type="Gene3D" id="3.30.420.10">
    <property type="entry name" value="Ribonuclease H-like superfamily/Ribonuclease H"/>
    <property type="match status" value="1"/>
</dbReference>
<dbReference type="EMBL" id="CAKLPY010000002">
    <property type="protein sequence ID" value="CAH0996834.1"/>
    <property type="molecule type" value="Genomic_DNA"/>
</dbReference>
<organism evidence="2 3">
    <name type="scientific">Emticicia aquatica</name>
    <dbReference type="NCBI Taxonomy" id="1681835"/>
    <lineage>
        <taxon>Bacteria</taxon>
        <taxon>Pseudomonadati</taxon>
        <taxon>Bacteroidota</taxon>
        <taxon>Cytophagia</taxon>
        <taxon>Cytophagales</taxon>
        <taxon>Leadbetterellaceae</taxon>
        <taxon>Emticicia</taxon>
    </lineage>
</organism>
<dbReference type="SUPFAM" id="SSF53098">
    <property type="entry name" value="Ribonuclease H-like"/>
    <property type="match status" value="1"/>
</dbReference>
<sequence>MRIRCSMPRIGTRKLHFLLKEELKTLNISIGRDVLFSLLKAVHLLIKPKKSYTKTTDSRHWMRKYPNIAKNLTVTAPEQLWVSDITYIKTATGHQYLSLITDVYSKKIMGYHLLDNLTTQGPLNALEYALKNRKYTHQLMHHSDRGLQYCSADYIKKLTENNVQISMTENGDPYENAVAERINGILRYEFLIIDGFKNHQEAMAVIKDSIEIYNEYRPHMSCQMLTPNATHMQKEITIKKWKKKTRKIFLPRLISREFYNSIRVNFFQDYTVLKLHKALPQNFT</sequence>